<name>A0ABQ1HZJ1_9ALTE</name>
<evidence type="ECO:0000313" key="1">
    <source>
        <dbReference type="EMBL" id="GGA99147.1"/>
    </source>
</evidence>
<evidence type="ECO:0000313" key="2">
    <source>
        <dbReference type="Proteomes" id="UP000651977"/>
    </source>
</evidence>
<dbReference type="EMBL" id="BMDY01000005">
    <property type="protein sequence ID" value="GGA99147.1"/>
    <property type="molecule type" value="Genomic_DNA"/>
</dbReference>
<protein>
    <submittedName>
        <fullName evidence="1">Uncharacterized protein</fullName>
    </submittedName>
</protein>
<keyword evidence="2" id="KW-1185">Reference proteome</keyword>
<comment type="caution">
    <text evidence="1">The sequence shown here is derived from an EMBL/GenBank/DDBJ whole genome shotgun (WGS) entry which is preliminary data.</text>
</comment>
<proteinExistence type="predicted"/>
<accession>A0ABQ1HZJ1</accession>
<dbReference type="Proteomes" id="UP000651977">
    <property type="component" value="Unassembled WGS sequence"/>
</dbReference>
<reference evidence="2" key="1">
    <citation type="journal article" date="2019" name="Int. J. Syst. Evol. Microbiol.">
        <title>The Global Catalogue of Microorganisms (GCM) 10K type strain sequencing project: providing services to taxonomists for standard genome sequencing and annotation.</title>
        <authorList>
            <consortium name="The Broad Institute Genomics Platform"/>
            <consortium name="The Broad Institute Genome Sequencing Center for Infectious Disease"/>
            <person name="Wu L."/>
            <person name="Ma J."/>
        </authorList>
    </citation>
    <scope>NUCLEOTIDE SEQUENCE [LARGE SCALE GENOMIC DNA]</scope>
    <source>
        <strain evidence="2">CGMCC 1.10131</strain>
    </source>
</reference>
<gene>
    <name evidence="1" type="ORF">GCM10007414_10220</name>
</gene>
<organism evidence="1 2">
    <name type="scientific">Agarivorans gilvus</name>
    <dbReference type="NCBI Taxonomy" id="680279"/>
    <lineage>
        <taxon>Bacteria</taxon>
        <taxon>Pseudomonadati</taxon>
        <taxon>Pseudomonadota</taxon>
        <taxon>Gammaproteobacteria</taxon>
        <taxon>Alteromonadales</taxon>
        <taxon>Alteromonadaceae</taxon>
        <taxon>Agarivorans</taxon>
    </lineage>
</organism>
<sequence>MLGYKTLSAIKTLLSRTKINRKRSTGPRNTNEQIAKPLATKLSMAAKAAAPPSAAKPLSLLRERCANAVVGR</sequence>